<dbReference type="InterPro" id="IPR012337">
    <property type="entry name" value="RNaseH-like_sf"/>
</dbReference>
<keyword evidence="5" id="KW-0805">Transcription regulation</keyword>
<dbReference type="SUPFAM" id="SSF53098">
    <property type="entry name" value="Ribonuclease H-like"/>
    <property type="match status" value="1"/>
</dbReference>
<dbReference type="GO" id="GO:0009791">
    <property type="term" value="P:post-embryonic development"/>
    <property type="evidence" value="ECO:0007669"/>
    <property type="project" value="UniProtKB-ARBA"/>
</dbReference>
<feature type="domain" description="BED-type" evidence="11">
    <location>
        <begin position="139"/>
        <end position="189"/>
    </location>
</feature>
<keyword evidence="3 9" id="KW-0863">Zinc-finger</keyword>
<evidence type="ECO:0000256" key="4">
    <source>
        <dbReference type="ARBA" id="ARBA00022833"/>
    </source>
</evidence>
<comment type="subcellular location">
    <subcellularLocation>
        <location evidence="1">Nucleus</location>
    </subcellularLocation>
</comment>
<evidence type="ECO:0000256" key="10">
    <source>
        <dbReference type="SAM" id="MobiDB-lite"/>
    </source>
</evidence>
<dbReference type="InterPro" id="IPR036236">
    <property type="entry name" value="Znf_C2H2_sf"/>
</dbReference>
<dbReference type="VEuPathDB" id="VectorBase:AFUN2_002448"/>
<evidence type="ECO:0000259" key="11">
    <source>
        <dbReference type="PROSITE" id="PS50808"/>
    </source>
</evidence>
<name>A0A4Y0BIY4_ANOFN</name>
<evidence type="ECO:0000256" key="1">
    <source>
        <dbReference type="ARBA" id="ARBA00004123"/>
    </source>
</evidence>
<evidence type="ECO:0000256" key="6">
    <source>
        <dbReference type="ARBA" id="ARBA00023125"/>
    </source>
</evidence>
<keyword evidence="2" id="KW-0479">Metal-binding</keyword>
<dbReference type="SUPFAM" id="SSF57667">
    <property type="entry name" value="beta-beta-alpha zinc fingers"/>
    <property type="match status" value="1"/>
</dbReference>
<feature type="compositionally biased region" description="Polar residues" evidence="10">
    <location>
        <begin position="1"/>
        <end position="28"/>
    </location>
</feature>
<evidence type="ECO:0000256" key="2">
    <source>
        <dbReference type="ARBA" id="ARBA00022723"/>
    </source>
</evidence>
<keyword evidence="8" id="KW-0539">Nucleus</keyword>
<feature type="compositionally biased region" description="Polar residues" evidence="10">
    <location>
        <begin position="47"/>
        <end position="60"/>
    </location>
</feature>
<evidence type="ECO:0000256" key="7">
    <source>
        <dbReference type="ARBA" id="ARBA00023163"/>
    </source>
</evidence>
<evidence type="ECO:0000256" key="5">
    <source>
        <dbReference type="ARBA" id="ARBA00023015"/>
    </source>
</evidence>
<protein>
    <submittedName>
        <fullName evidence="12">BED-type domain-containing protein</fullName>
    </submittedName>
</protein>
<evidence type="ECO:0000313" key="12">
    <source>
        <dbReference type="EnsemblMetazoa" id="AFUN020239-PA"/>
    </source>
</evidence>
<dbReference type="PROSITE" id="PS50808">
    <property type="entry name" value="ZF_BED"/>
    <property type="match status" value="1"/>
</dbReference>
<dbReference type="Pfam" id="PF05699">
    <property type="entry name" value="Dimer_Tnp_hAT"/>
    <property type="match status" value="1"/>
</dbReference>
<dbReference type="InterPro" id="IPR008906">
    <property type="entry name" value="HATC_C_dom"/>
</dbReference>
<proteinExistence type="predicted"/>
<dbReference type="Pfam" id="PF02892">
    <property type="entry name" value="zf-BED"/>
    <property type="match status" value="1"/>
</dbReference>
<feature type="region of interest" description="Disordered" evidence="10">
    <location>
        <begin position="1"/>
        <end position="63"/>
    </location>
</feature>
<organism evidence="12">
    <name type="scientific">Anopheles funestus</name>
    <name type="common">African malaria mosquito</name>
    <dbReference type="NCBI Taxonomy" id="62324"/>
    <lineage>
        <taxon>Eukaryota</taxon>
        <taxon>Metazoa</taxon>
        <taxon>Ecdysozoa</taxon>
        <taxon>Arthropoda</taxon>
        <taxon>Hexapoda</taxon>
        <taxon>Insecta</taxon>
        <taxon>Pterygota</taxon>
        <taxon>Neoptera</taxon>
        <taxon>Endopterygota</taxon>
        <taxon>Diptera</taxon>
        <taxon>Nematocera</taxon>
        <taxon>Culicoidea</taxon>
        <taxon>Culicidae</taxon>
        <taxon>Anophelinae</taxon>
        <taxon>Anopheles</taxon>
    </lineage>
</organism>
<dbReference type="SMART" id="SM00614">
    <property type="entry name" value="ZnF_BED"/>
    <property type="match status" value="1"/>
</dbReference>
<dbReference type="GO" id="GO:0003677">
    <property type="term" value="F:DNA binding"/>
    <property type="evidence" value="ECO:0007669"/>
    <property type="project" value="UniProtKB-KW"/>
</dbReference>
<dbReference type="VEuPathDB" id="VectorBase:AFUN020239"/>
<sequence>MDDSTNNRYGTRSAANPTQLAEASTTIKQEPIDEDVPDSRPKEPSAATMQQEASSSNCSSRDPLADEIEFGETGISFQNAFFNVVGNEIKTENIIAEEIEDNGDIVGSSTKRRKICEEDSGDDSSATRSTQQSIVPMSAKFSDVWLHFVVQGKAAKCRYCGKFISMSNRSTSNLKRHIKNLHPSIPFNRAAPMESSTSTTSKYEIAMIEPGTSKNQKSNPVSDTNVVEQCKPMSLMQNRQLDEALFQMICDECLPFNIVEGEKFKKFIHLLNPNYEPPSRKMLSNGLLTSNYLEALEKITANFTKIKSVALTSEGWLNYNNTNCLAITAHYINEDFSLCSNLLECSIYSNEHTARHIADWLKQVVLKYKIENKVQAIITNNEANMQIAINEMNVQHLPCFAHTLNSLVQNAIQQSIKATVDEVKTIVTFFKNNSNASQKLLEAQNKHNLSSFKLKQDVGTRWNSTFDMIERFHKNKIPILLCLDALKVNNNVSDNDWTIMEQSIEVLLNFDHATKVLSAEKSVPLSQIGLLSNILLTKTQAALNDGMDDTVKKLTSSLIQGLSDGCKPYIKSKLVSWAMMLDPRMKGHSFESDSQRYEETYRHLIEVIIPLKTPNTSALGAVARKPFANPCHQSLFSDFATSIKRVKSNNNPEDAAKLELDEYLKMDCIELTEDPLCWWKTYEPKFPALYQVVQNLFCIPATSVPCERIFSKRGQIYAEKRSKLVPKKMSQILFLQDTNKDL</sequence>
<dbReference type="GO" id="GO:0005634">
    <property type="term" value="C:nucleus"/>
    <property type="evidence" value="ECO:0007669"/>
    <property type="project" value="UniProtKB-SubCell"/>
</dbReference>
<dbReference type="PANTHER" id="PTHR46481">
    <property type="entry name" value="ZINC FINGER BED DOMAIN-CONTAINING PROTEIN 4"/>
    <property type="match status" value="1"/>
</dbReference>
<dbReference type="GO" id="GO:0046983">
    <property type="term" value="F:protein dimerization activity"/>
    <property type="evidence" value="ECO:0007669"/>
    <property type="project" value="InterPro"/>
</dbReference>
<keyword evidence="6" id="KW-0238">DNA-binding</keyword>
<dbReference type="GO" id="GO:0008270">
    <property type="term" value="F:zinc ion binding"/>
    <property type="evidence" value="ECO:0007669"/>
    <property type="project" value="UniProtKB-KW"/>
</dbReference>
<feature type="region of interest" description="Disordered" evidence="10">
    <location>
        <begin position="110"/>
        <end position="131"/>
    </location>
</feature>
<keyword evidence="4" id="KW-0862">Zinc</keyword>
<keyword evidence="7" id="KW-0804">Transcription</keyword>
<dbReference type="InterPro" id="IPR052035">
    <property type="entry name" value="ZnF_BED_domain_contain"/>
</dbReference>
<evidence type="ECO:0000256" key="8">
    <source>
        <dbReference type="ARBA" id="ARBA00023242"/>
    </source>
</evidence>
<accession>A0A4Y0BIY4</accession>
<dbReference type="EnsemblMetazoa" id="AFUN020239-RA">
    <property type="protein sequence ID" value="AFUN020239-PA"/>
    <property type="gene ID" value="AFUN020239"/>
</dbReference>
<evidence type="ECO:0000256" key="3">
    <source>
        <dbReference type="ARBA" id="ARBA00022771"/>
    </source>
</evidence>
<dbReference type="SUPFAM" id="SSF140996">
    <property type="entry name" value="Hermes dimerisation domain"/>
    <property type="match status" value="1"/>
</dbReference>
<reference evidence="12" key="1">
    <citation type="submission" date="2020-05" db="UniProtKB">
        <authorList>
            <consortium name="EnsemblMetazoa"/>
        </authorList>
    </citation>
    <scope>IDENTIFICATION</scope>
    <source>
        <strain evidence="12">FUMOZ</strain>
    </source>
</reference>
<dbReference type="AlphaFoldDB" id="A0A4Y0BIY4"/>
<dbReference type="InterPro" id="IPR003656">
    <property type="entry name" value="Znf_BED"/>
</dbReference>
<dbReference type="STRING" id="62324.A0A4Y0BIY4"/>
<dbReference type="PANTHER" id="PTHR46481:SF10">
    <property type="entry name" value="ZINC FINGER BED DOMAIN-CONTAINING PROTEIN 39"/>
    <property type="match status" value="1"/>
</dbReference>
<evidence type="ECO:0000256" key="9">
    <source>
        <dbReference type="PROSITE-ProRule" id="PRU00027"/>
    </source>
</evidence>